<dbReference type="CDD" id="cd06257">
    <property type="entry name" value="DnaJ"/>
    <property type="match status" value="1"/>
</dbReference>
<evidence type="ECO:0000256" key="1">
    <source>
        <dbReference type="SAM" id="MobiDB-lite"/>
    </source>
</evidence>
<dbReference type="InterPro" id="IPR018253">
    <property type="entry name" value="DnaJ_domain_CS"/>
</dbReference>
<name>A0A975NGK9_9BRAD</name>
<reference evidence="4" key="1">
    <citation type="submission" date="2021-06" db="EMBL/GenBank/DDBJ databases">
        <title>Bradyrhizobium sp. S2-20-1 Genome sequencing.</title>
        <authorList>
            <person name="Jin L."/>
        </authorList>
    </citation>
    <scope>NUCLEOTIDE SEQUENCE</scope>
    <source>
        <strain evidence="4">S2-20-1</strain>
    </source>
</reference>
<keyword evidence="2" id="KW-0812">Transmembrane</keyword>
<protein>
    <submittedName>
        <fullName evidence="4">J domain-containing protein</fullName>
    </submittedName>
</protein>
<dbReference type="Pfam" id="PF00226">
    <property type="entry name" value="DnaJ"/>
    <property type="match status" value="1"/>
</dbReference>
<dbReference type="PANTHER" id="PTHR43096">
    <property type="entry name" value="DNAJ HOMOLOG 1, MITOCHONDRIAL-RELATED"/>
    <property type="match status" value="1"/>
</dbReference>
<dbReference type="PANTHER" id="PTHR43096:SF10">
    <property type="entry name" value="CHAPERONE PROTEIN DNAJ A6, CHLOROPLASTIC"/>
    <property type="match status" value="1"/>
</dbReference>
<dbReference type="GO" id="GO:0005737">
    <property type="term" value="C:cytoplasm"/>
    <property type="evidence" value="ECO:0007669"/>
    <property type="project" value="TreeGrafter"/>
</dbReference>
<organism evidence="4 5">
    <name type="scientific">Bradyrhizobium sediminis</name>
    <dbReference type="NCBI Taxonomy" id="2840469"/>
    <lineage>
        <taxon>Bacteria</taxon>
        <taxon>Pseudomonadati</taxon>
        <taxon>Pseudomonadota</taxon>
        <taxon>Alphaproteobacteria</taxon>
        <taxon>Hyphomicrobiales</taxon>
        <taxon>Nitrobacteraceae</taxon>
        <taxon>Bradyrhizobium</taxon>
    </lineage>
</organism>
<dbReference type="InterPro" id="IPR011990">
    <property type="entry name" value="TPR-like_helical_dom_sf"/>
</dbReference>
<dbReference type="RefSeq" id="WP_215622817.1">
    <property type="nucleotide sequence ID" value="NZ_CP076134.1"/>
</dbReference>
<feature type="compositionally biased region" description="Low complexity" evidence="1">
    <location>
        <begin position="276"/>
        <end position="290"/>
    </location>
</feature>
<feature type="transmembrane region" description="Helical" evidence="2">
    <location>
        <begin position="89"/>
        <end position="110"/>
    </location>
</feature>
<feature type="region of interest" description="Disordered" evidence="1">
    <location>
        <begin position="276"/>
        <end position="305"/>
    </location>
</feature>
<evidence type="ECO:0000256" key="2">
    <source>
        <dbReference type="SAM" id="Phobius"/>
    </source>
</evidence>
<dbReference type="SUPFAM" id="SSF48452">
    <property type="entry name" value="TPR-like"/>
    <property type="match status" value="1"/>
</dbReference>
<dbReference type="Gene3D" id="1.25.40.10">
    <property type="entry name" value="Tetratricopeptide repeat domain"/>
    <property type="match status" value="1"/>
</dbReference>
<dbReference type="Proteomes" id="UP000680839">
    <property type="component" value="Chromosome"/>
</dbReference>
<feature type="region of interest" description="Disordered" evidence="1">
    <location>
        <begin position="127"/>
        <end position="217"/>
    </location>
</feature>
<dbReference type="PRINTS" id="PR00625">
    <property type="entry name" value="JDOMAIN"/>
</dbReference>
<evidence type="ECO:0000313" key="4">
    <source>
        <dbReference type="EMBL" id="QWG14181.1"/>
    </source>
</evidence>
<keyword evidence="2" id="KW-0472">Membrane</keyword>
<dbReference type="AlphaFoldDB" id="A0A975NGK9"/>
<dbReference type="GO" id="GO:0042026">
    <property type="term" value="P:protein refolding"/>
    <property type="evidence" value="ECO:0007669"/>
    <property type="project" value="TreeGrafter"/>
</dbReference>
<dbReference type="EMBL" id="CP076134">
    <property type="protein sequence ID" value="QWG14181.1"/>
    <property type="molecule type" value="Genomic_DNA"/>
</dbReference>
<feature type="domain" description="J" evidence="3">
    <location>
        <begin position="2"/>
        <end position="67"/>
    </location>
</feature>
<dbReference type="Gene3D" id="1.10.287.110">
    <property type="entry name" value="DnaJ domain"/>
    <property type="match status" value="1"/>
</dbReference>
<sequence length="305" mass="32075">MTLYELLGALPNDDAEGLRTAFRRAVKGAHPDIRPGDPDAAWKFRRIVRAHEILGDAEQRAAYDHLLDLAHIEEASASGQATAARIHKLASGVIALAAASVVTVGGYMLFVHVSPAMLAPADKPAMHASASVGPATPQPDTSGKNASLKDEGAGIPAETGEPNTTAPKANAEKIPAAKVGPTPDLATSDARPSRARSAFAHRNGNPNGAVADRNQASLLDPKMTAARNDRGIMFHRLRRFERAFADIAPKNQVERPARAKSASATAAAPRLGPAAIARPVVPVPRPRTAAQDPSRQESMTAVWLP</sequence>
<dbReference type="PROSITE" id="PS00636">
    <property type="entry name" value="DNAJ_1"/>
    <property type="match status" value="1"/>
</dbReference>
<proteinExistence type="predicted"/>
<dbReference type="SUPFAM" id="SSF46565">
    <property type="entry name" value="Chaperone J-domain"/>
    <property type="match status" value="1"/>
</dbReference>
<gene>
    <name evidence="4" type="ORF">KMZ29_05690</name>
</gene>
<accession>A0A975NGK9</accession>
<keyword evidence="2" id="KW-1133">Transmembrane helix</keyword>
<dbReference type="InterPro" id="IPR036869">
    <property type="entry name" value="J_dom_sf"/>
</dbReference>
<dbReference type="InterPro" id="IPR001623">
    <property type="entry name" value="DnaJ_domain"/>
</dbReference>
<dbReference type="SMART" id="SM00271">
    <property type="entry name" value="DnaJ"/>
    <property type="match status" value="1"/>
</dbReference>
<evidence type="ECO:0000313" key="5">
    <source>
        <dbReference type="Proteomes" id="UP000680839"/>
    </source>
</evidence>
<dbReference type="PROSITE" id="PS50076">
    <property type="entry name" value="DNAJ_2"/>
    <property type="match status" value="1"/>
</dbReference>
<evidence type="ECO:0000259" key="3">
    <source>
        <dbReference type="PROSITE" id="PS50076"/>
    </source>
</evidence>
<dbReference type="GO" id="GO:0051082">
    <property type="term" value="F:unfolded protein binding"/>
    <property type="evidence" value="ECO:0007669"/>
    <property type="project" value="TreeGrafter"/>
</dbReference>